<comment type="caution">
    <text evidence="1">The sequence shown here is derived from an EMBL/GenBank/DDBJ whole genome shotgun (WGS) entry which is preliminary data.</text>
</comment>
<reference evidence="1" key="2">
    <citation type="submission" date="2023-06" db="EMBL/GenBank/DDBJ databases">
        <authorList>
            <person name="Ma L."/>
            <person name="Liu K.-W."/>
            <person name="Li Z."/>
            <person name="Hsiao Y.-Y."/>
            <person name="Qi Y."/>
            <person name="Fu T."/>
            <person name="Tang G."/>
            <person name="Zhang D."/>
            <person name="Sun W.-H."/>
            <person name="Liu D.-K."/>
            <person name="Li Y."/>
            <person name="Chen G.-Z."/>
            <person name="Liu X.-D."/>
            <person name="Liao X.-Y."/>
            <person name="Jiang Y.-T."/>
            <person name="Yu X."/>
            <person name="Hao Y."/>
            <person name="Huang J."/>
            <person name="Zhao X.-W."/>
            <person name="Ke S."/>
            <person name="Chen Y.-Y."/>
            <person name="Wu W.-L."/>
            <person name="Hsu J.-L."/>
            <person name="Lin Y.-F."/>
            <person name="Huang M.-D."/>
            <person name="Li C.-Y."/>
            <person name="Huang L."/>
            <person name="Wang Z.-W."/>
            <person name="Zhao X."/>
            <person name="Zhong W.-Y."/>
            <person name="Peng D.-H."/>
            <person name="Ahmad S."/>
            <person name="Lan S."/>
            <person name="Zhang J.-S."/>
            <person name="Tsai W.-C."/>
            <person name="Van De Peer Y."/>
            <person name="Liu Z.-J."/>
        </authorList>
    </citation>
    <scope>NUCLEOTIDE SEQUENCE</scope>
    <source>
        <strain evidence="1">CP</strain>
        <tissue evidence="1">Leaves</tissue>
    </source>
</reference>
<name>A0AAV9FL55_ACOCL</name>
<sequence length="125" mass="14454">MEEKRVYPTCLRQQRQFRIRDPLCTWRGSPCSWLMLVGINNGRWSSSLFWVLAKIEQLKFFEISGSVSWDNVLDLKLDASCESVEVRVNSGCPSRGKVFKVHPGRPRYPMVQIGYASEWLDDGEP</sequence>
<dbReference type="AlphaFoldDB" id="A0AAV9FL55"/>
<reference evidence="1" key="1">
    <citation type="journal article" date="2023" name="Nat. Commun.">
        <title>Diploid and tetraploid genomes of Acorus and the evolution of monocots.</title>
        <authorList>
            <person name="Ma L."/>
            <person name="Liu K.W."/>
            <person name="Li Z."/>
            <person name="Hsiao Y.Y."/>
            <person name="Qi Y."/>
            <person name="Fu T."/>
            <person name="Tang G.D."/>
            <person name="Zhang D."/>
            <person name="Sun W.H."/>
            <person name="Liu D.K."/>
            <person name="Li Y."/>
            <person name="Chen G.Z."/>
            <person name="Liu X.D."/>
            <person name="Liao X.Y."/>
            <person name="Jiang Y.T."/>
            <person name="Yu X."/>
            <person name="Hao Y."/>
            <person name="Huang J."/>
            <person name="Zhao X.W."/>
            <person name="Ke S."/>
            <person name="Chen Y.Y."/>
            <person name="Wu W.L."/>
            <person name="Hsu J.L."/>
            <person name="Lin Y.F."/>
            <person name="Huang M.D."/>
            <person name="Li C.Y."/>
            <person name="Huang L."/>
            <person name="Wang Z.W."/>
            <person name="Zhao X."/>
            <person name="Zhong W.Y."/>
            <person name="Peng D.H."/>
            <person name="Ahmad S."/>
            <person name="Lan S."/>
            <person name="Zhang J.S."/>
            <person name="Tsai W.C."/>
            <person name="Van de Peer Y."/>
            <person name="Liu Z.J."/>
        </authorList>
    </citation>
    <scope>NUCLEOTIDE SEQUENCE</scope>
    <source>
        <strain evidence="1">CP</strain>
    </source>
</reference>
<evidence type="ECO:0000313" key="2">
    <source>
        <dbReference type="Proteomes" id="UP001180020"/>
    </source>
</evidence>
<keyword evidence="2" id="KW-1185">Reference proteome</keyword>
<proteinExistence type="predicted"/>
<dbReference type="EMBL" id="JAUJYO010000001">
    <property type="protein sequence ID" value="KAK1325524.1"/>
    <property type="molecule type" value="Genomic_DNA"/>
</dbReference>
<organism evidence="1 2">
    <name type="scientific">Acorus calamus</name>
    <name type="common">Sweet flag</name>
    <dbReference type="NCBI Taxonomy" id="4465"/>
    <lineage>
        <taxon>Eukaryota</taxon>
        <taxon>Viridiplantae</taxon>
        <taxon>Streptophyta</taxon>
        <taxon>Embryophyta</taxon>
        <taxon>Tracheophyta</taxon>
        <taxon>Spermatophyta</taxon>
        <taxon>Magnoliopsida</taxon>
        <taxon>Liliopsida</taxon>
        <taxon>Acoraceae</taxon>
        <taxon>Acorus</taxon>
    </lineage>
</organism>
<accession>A0AAV9FL55</accession>
<protein>
    <submittedName>
        <fullName evidence="1">Uncharacterized protein</fullName>
    </submittedName>
</protein>
<evidence type="ECO:0000313" key="1">
    <source>
        <dbReference type="EMBL" id="KAK1325524.1"/>
    </source>
</evidence>
<dbReference type="Proteomes" id="UP001180020">
    <property type="component" value="Unassembled WGS sequence"/>
</dbReference>
<gene>
    <name evidence="1" type="ORF">QJS10_CPA01g01989</name>
</gene>